<gene>
    <name evidence="1" type="ORF">IWW36_004225</name>
</gene>
<accession>A0A9W8LWG6</accession>
<proteinExistence type="predicted"/>
<comment type="caution">
    <text evidence="1">The sequence shown here is derived from an EMBL/GenBank/DDBJ whole genome shotgun (WGS) entry which is preliminary data.</text>
</comment>
<dbReference type="OrthoDB" id="72441at2759"/>
<organism evidence="1 2">
    <name type="scientific">Coemansia brasiliensis</name>
    <dbReference type="NCBI Taxonomy" id="2650707"/>
    <lineage>
        <taxon>Eukaryota</taxon>
        <taxon>Fungi</taxon>
        <taxon>Fungi incertae sedis</taxon>
        <taxon>Zoopagomycota</taxon>
        <taxon>Kickxellomycotina</taxon>
        <taxon>Kickxellomycetes</taxon>
        <taxon>Kickxellales</taxon>
        <taxon>Kickxellaceae</taxon>
        <taxon>Coemansia</taxon>
    </lineage>
</organism>
<dbReference type="AlphaFoldDB" id="A0A9W8LWG6"/>
<dbReference type="Proteomes" id="UP001139887">
    <property type="component" value="Unassembled WGS sequence"/>
</dbReference>
<dbReference type="EMBL" id="JANBUW010000475">
    <property type="protein sequence ID" value="KAJ2846697.1"/>
    <property type="molecule type" value="Genomic_DNA"/>
</dbReference>
<evidence type="ECO:0000313" key="1">
    <source>
        <dbReference type="EMBL" id="KAJ2846697.1"/>
    </source>
</evidence>
<protein>
    <submittedName>
        <fullName evidence="1">Uncharacterized protein</fullName>
    </submittedName>
</protein>
<evidence type="ECO:0000313" key="2">
    <source>
        <dbReference type="Proteomes" id="UP001139887"/>
    </source>
</evidence>
<keyword evidence="2" id="KW-1185">Reference proteome</keyword>
<name>A0A9W8LWG6_9FUNG</name>
<reference evidence="1" key="1">
    <citation type="submission" date="2022-07" db="EMBL/GenBank/DDBJ databases">
        <title>Phylogenomic reconstructions and comparative analyses of Kickxellomycotina fungi.</title>
        <authorList>
            <person name="Reynolds N.K."/>
            <person name="Stajich J.E."/>
            <person name="Barry K."/>
            <person name="Grigoriev I.V."/>
            <person name="Crous P."/>
            <person name="Smith M.E."/>
        </authorList>
    </citation>
    <scope>NUCLEOTIDE SEQUENCE</scope>
    <source>
        <strain evidence="1">NRRL 1566</strain>
    </source>
</reference>
<sequence length="154" mass="17893">MGDIMLDRERLEFIHECLRLGGITAATIWYSLPWLHFDLLHFDNARQRFIALLLAHSQTCPPDALRYFSSLSVANPKQMEFDEKVAMQGMSERECKEYMQLMAELDRGAVIRPLMPAQAWRLVIKPVVSRDPDLFYSDFKLMVMGVARWDLAVK</sequence>